<evidence type="ECO:0000256" key="1">
    <source>
        <dbReference type="SAM" id="Phobius"/>
    </source>
</evidence>
<dbReference type="AlphaFoldDB" id="A0A9E8M270"/>
<organism evidence="2 3">
    <name type="scientific">Fervidibacillus halotolerans</name>
    <dbReference type="NCBI Taxonomy" id="2980027"/>
    <lineage>
        <taxon>Bacteria</taxon>
        <taxon>Bacillati</taxon>
        <taxon>Bacillota</taxon>
        <taxon>Bacilli</taxon>
        <taxon>Bacillales</taxon>
        <taxon>Bacillaceae</taxon>
        <taxon>Fervidibacillus</taxon>
    </lineage>
</organism>
<dbReference type="InterPro" id="IPR024232">
    <property type="entry name" value="SpoIIIAH"/>
</dbReference>
<keyword evidence="1" id="KW-1133">Transmembrane helix</keyword>
<keyword evidence="1" id="KW-0472">Membrane</keyword>
<proteinExistence type="predicted"/>
<dbReference type="InterPro" id="IPR038503">
    <property type="entry name" value="SpoIIIAH_sf"/>
</dbReference>
<name>A0A9E8M270_9BACI</name>
<sequence length="180" mass="20398">MLKKQTVWLLTMLSLVVVLSVYYLNSDFDDETEWTNAGEGINLDQTEGEDEITANITEITRDEAFEAIRMQLQDERSKKMEELAEIAASTDLTAQERSEAKDEMDRLHKMTEKEQLLETLIINTLGYEDALVRTDGKEVSITVKGGEPSKTKANEIIQLVKKELGTTFVTVAFQTENETK</sequence>
<keyword evidence="1" id="KW-0812">Transmembrane</keyword>
<feature type="transmembrane region" description="Helical" evidence="1">
    <location>
        <begin position="7"/>
        <end position="24"/>
    </location>
</feature>
<dbReference type="KEGG" id="fhl:OE105_07185"/>
<dbReference type="Proteomes" id="UP001164726">
    <property type="component" value="Chromosome"/>
</dbReference>
<accession>A0A9E8M270</accession>
<reference evidence="2" key="1">
    <citation type="submission" date="2022-09" db="EMBL/GenBank/DDBJ databases">
        <title>Complete Genomes of Fervidibacillus albus and Fervidibacillus halotolerans isolated from tidal flat sediments.</title>
        <authorList>
            <person name="Kwon K.K."/>
            <person name="Yang S.-H."/>
            <person name="Park M.J."/>
            <person name="Oh H.-M."/>
        </authorList>
    </citation>
    <scope>NUCLEOTIDE SEQUENCE</scope>
    <source>
        <strain evidence="2">MEBiC13594</strain>
    </source>
</reference>
<dbReference type="Pfam" id="PF12685">
    <property type="entry name" value="SpoIIIAH"/>
    <property type="match status" value="1"/>
</dbReference>
<evidence type="ECO:0000313" key="3">
    <source>
        <dbReference type="Proteomes" id="UP001164726"/>
    </source>
</evidence>
<dbReference type="EMBL" id="CP106877">
    <property type="protein sequence ID" value="WAA13924.1"/>
    <property type="molecule type" value="Genomic_DNA"/>
</dbReference>
<dbReference type="Gene3D" id="1.10.287.4300">
    <property type="entry name" value="Stage III sporulation protein AH-like"/>
    <property type="match status" value="1"/>
</dbReference>
<gene>
    <name evidence="2" type="ORF">OE105_07185</name>
</gene>
<keyword evidence="3" id="KW-1185">Reference proteome</keyword>
<protein>
    <submittedName>
        <fullName evidence="2">SpoIIIAH-like family protein</fullName>
    </submittedName>
</protein>
<evidence type="ECO:0000313" key="2">
    <source>
        <dbReference type="EMBL" id="WAA13924.1"/>
    </source>
</evidence>